<reference evidence="2" key="1">
    <citation type="journal article" date="2014" name="Int. J. Syst. Evol. Microbiol.">
        <title>Complete genome sequence of Corynebacterium casei LMG S-19264T (=DSM 44701T), isolated from a smear-ripened cheese.</title>
        <authorList>
            <consortium name="US DOE Joint Genome Institute (JGI-PGF)"/>
            <person name="Walter F."/>
            <person name="Albersmeier A."/>
            <person name="Kalinowski J."/>
            <person name="Ruckert C."/>
        </authorList>
    </citation>
    <scope>NUCLEOTIDE SEQUENCE</scope>
    <source>
        <strain evidence="2">CGMCC 1.15478</strain>
    </source>
</reference>
<accession>A0A916UCB4</accession>
<proteinExistence type="predicted"/>
<comment type="caution">
    <text evidence="2">The sequence shown here is derived from an EMBL/GenBank/DDBJ whole genome shotgun (WGS) entry which is preliminary data.</text>
</comment>
<keyword evidence="3" id="KW-1185">Reference proteome</keyword>
<name>A0A916UCB4_9ACTN</name>
<reference evidence="2" key="2">
    <citation type="submission" date="2020-09" db="EMBL/GenBank/DDBJ databases">
        <authorList>
            <person name="Sun Q."/>
            <person name="Zhou Y."/>
        </authorList>
    </citation>
    <scope>NUCLEOTIDE SEQUENCE</scope>
    <source>
        <strain evidence="2">CGMCC 1.15478</strain>
    </source>
</reference>
<organism evidence="2 3">
    <name type="scientific">Hoyosella rhizosphaerae</name>
    <dbReference type="NCBI Taxonomy" id="1755582"/>
    <lineage>
        <taxon>Bacteria</taxon>
        <taxon>Bacillati</taxon>
        <taxon>Actinomycetota</taxon>
        <taxon>Actinomycetes</taxon>
        <taxon>Mycobacteriales</taxon>
        <taxon>Hoyosellaceae</taxon>
        <taxon>Hoyosella</taxon>
    </lineage>
</organism>
<dbReference type="RefSeq" id="WP_188673453.1">
    <property type="nucleotide sequence ID" value="NZ_BMJH01000002.1"/>
</dbReference>
<evidence type="ECO:0000313" key="2">
    <source>
        <dbReference type="EMBL" id="GGC65832.1"/>
    </source>
</evidence>
<gene>
    <name evidence="2" type="ORF">GCM10011410_17970</name>
</gene>
<dbReference type="Proteomes" id="UP000641514">
    <property type="component" value="Unassembled WGS sequence"/>
</dbReference>
<dbReference type="AlphaFoldDB" id="A0A916UCB4"/>
<feature type="region of interest" description="Disordered" evidence="1">
    <location>
        <begin position="202"/>
        <end position="224"/>
    </location>
</feature>
<evidence type="ECO:0000313" key="3">
    <source>
        <dbReference type="Proteomes" id="UP000641514"/>
    </source>
</evidence>
<dbReference type="EMBL" id="BMJH01000002">
    <property type="protein sequence ID" value="GGC65832.1"/>
    <property type="molecule type" value="Genomic_DNA"/>
</dbReference>
<evidence type="ECO:0008006" key="4">
    <source>
        <dbReference type="Google" id="ProtNLM"/>
    </source>
</evidence>
<sequence length="409" mass="44775">MAGDIVPITLGLTDGDAVTLWAPRWREGDDEWQAVLGQDEDLFVFDSVAELAAFIRHDDEHDLSEHPTWHVVKALSAAELEPDDEHTFDLVGVPELAASEPTAYTVAELEDTLAMARNLGEVCDLDAVNTFFEAHPELTSFPSGHHAFAGPDGEKRWFALGKIIAEGWDAVLDALDDVVTTPDVDDSAVALAEAELLAADENDVEADDAADSEDDVEPLDADTTDDADSFWVDVGIDPIKIITGNDEYYSLRCYLDDIPVFLGKDGIIYVFRTPRALGRYLADKHNHELAHVSTFSEIQTAAVDGSLDITVTDDNIYVLTGLVEDIASGPENVDAEQLDLAVELLNDAADFADDDSVEEALALTNPLGWYVSYLIKPDLSRMAPGPPFNEEAQGFRDLLHALEERFRVM</sequence>
<protein>
    <recommendedName>
        <fullName evidence="4">Primosomal protein</fullName>
    </recommendedName>
</protein>
<evidence type="ECO:0000256" key="1">
    <source>
        <dbReference type="SAM" id="MobiDB-lite"/>
    </source>
</evidence>